<evidence type="ECO:0000313" key="2">
    <source>
        <dbReference type="EMBL" id="RKP44693.1"/>
    </source>
</evidence>
<protein>
    <submittedName>
        <fullName evidence="2">Uncharacterized protein</fullName>
    </submittedName>
</protein>
<dbReference type="Proteomes" id="UP000270342">
    <property type="component" value="Unassembled WGS sequence"/>
</dbReference>
<keyword evidence="1" id="KW-0472">Membrane</keyword>
<proteinExistence type="predicted"/>
<evidence type="ECO:0000313" key="3">
    <source>
        <dbReference type="Proteomes" id="UP000270342"/>
    </source>
</evidence>
<feature type="transmembrane region" description="Helical" evidence="1">
    <location>
        <begin position="65"/>
        <end position="92"/>
    </location>
</feature>
<keyword evidence="3" id="KW-1185">Reference proteome</keyword>
<accession>A0A494XAT5</accession>
<organism evidence="2 3">
    <name type="scientific">Pararobbsia silviterrae</name>
    <dbReference type="NCBI Taxonomy" id="1792498"/>
    <lineage>
        <taxon>Bacteria</taxon>
        <taxon>Pseudomonadati</taxon>
        <taxon>Pseudomonadota</taxon>
        <taxon>Betaproteobacteria</taxon>
        <taxon>Burkholderiales</taxon>
        <taxon>Burkholderiaceae</taxon>
        <taxon>Pararobbsia</taxon>
    </lineage>
</organism>
<evidence type="ECO:0000256" key="1">
    <source>
        <dbReference type="SAM" id="Phobius"/>
    </source>
</evidence>
<name>A0A494XAT5_9BURK</name>
<sequence>MPQFEFVRTFMRHILTEADGESYDLIRVLALCFGASFAIGGMGGFGVIVAWGVRQLTHHALDVGAYSTALATSFGAFAAGCATLMPAIGFALAKRAQGEGPSVPDKPAEGGEK</sequence>
<dbReference type="AlphaFoldDB" id="A0A494XAT5"/>
<reference evidence="2 3" key="1">
    <citation type="submission" date="2018-10" db="EMBL/GenBank/DDBJ databases">
        <title>Robbsia sp. DHC34, isolated from soil.</title>
        <authorList>
            <person name="Gao Z.-H."/>
            <person name="Qiu L.-H."/>
        </authorList>
    </citation>
    <scope>NUCLEOTIDE SEQUENCE [LARGE SCALE GENOMIC DNA]</scope>
    <source>
        <strain evidence="2 3">DHC34</strain>
    </source>
</reference>
<feature type="transmembrane region" description="Helical" evidence="1">
    <location>
        <begin position="28"/>
        <end position="53"/>
    </location>
</feature>
<comment type="caution">
    <text evidence="2">The sequence shown here is derived from an EMBL/GenBank/DDBJ whole genome shotgun (WGS) entry which is preliminary data.</text>
</comment>
<keyword evidence="1" id="KW-1133">Transmembrane helix</keyword>
<keyword evidence="1" id="KW-0812">Transmembrane</keyword>
<gene>
    <name evidence="2" type="ORF">D7S86_27065</name>
</gene>
<dbReference type="EMBL" id="RBZU01000019">
    <property type="protein sequence ID" value="RKP44693.1"/>
    <property type="molecule type" value="Genomic_DNA"/>
</dbReference>